<dbReference type="PANTHER" id="PTHR15333:SF2">
    <property type="entry name" value="SNRNA-ACTIVATING PROTEIN COMPLEX SUBUNIT 5"/>
    <property type="match status" value="1"/>
</dbReference>
<dbReference type="GO" id="GO:0005634">
    <property type="term" value="C:nucleus"/>
    <property type="evidence" value="ECO:0007669"/>
    <property type="project" value="InterPro"/>
</dbReference>
<dbReference type="AlphaFoldDB" id="A0AA88XST6"/>
<organism evidence="2 3">
    <name type="scientific">Pinctada imbricata</name>
    <name type="common">Atlantic pearl-oyster</name>
    <name type="synonym">Pinctada martensii</name>
    <dbReference type="NCBI Taxonomy" id="66713"/>
    <lineage>
        <taxon>Eukaryota</taxon>
        <taxon>Metazoa</taxon>
        <taxon>Spiralia</taxon>
        <taxon>Lophotrochozoa</taxon>
        <taxon>Mollusca</taxon>
        <taxon>Bivalvia</taxon>
        <taxon>Autobranchia</taxon>
        <taxon>Pteriomorphia</taxon>
        <taxon>Pterioida</taxon>
        <taxon>Pterioidea</taxon>
        <taxon>Pteriidae</taxon>
        <taxon>Pinctada</taxon>
    </lineage>
</organism>
<evidence type="ECO:0000313" key="3">
    <source>
        <dbReference type="Proteomes" id="UP001186944"/>
    </source>
</evidence>
<accession>A0AA88XST6</accession>
<dbReference type="EMBL" id="VSWD01000011">
    <property type="protein sequence ID" value="KAK3087992.1"/>
    <property type="molecule type" value="Genomic_DNA"/>
</dbReference>
<feature type="transmembrane region" description="Helical" evidence="1">
    <location>
        <begin position="75"/>
        <end position="95"/>
    </location>
</feature>
<evidence type="ECO:0000256" key="1">
    <source>
        <dbReference type="SAM" id="Phobius"/>
    </source>
</evidence>
<name>A0AA88XST6_PINIB</name>
<sequence length="128" mass="14106">MSELKELRRLKDEERALMNIASKLSDQLNRLKVEELALLNMIKMKEGKEAAATEKSANTGDDEEVEWEGEENVKMVSLCVLTSIIIYGVSLTSLYNSLLNWSFGLDVAGCALALAAAILMIINSCLIP</sequence>
<keyword evidence="1" id="KW-0472">Membrane</keyword>
<keyword evidence="1" id="KW-1133">Transmembrane helix</keyword>
<comment type="caution">
    <text evidence="2">The sequence shown here is derived from an EMBL/GenBank/DDBJ whole genome shotgun (WGS) entry which is preliminary data.</text>
</comment>
<proteinExistence type="predicted"/>
<keyword evidence="1" id="KW-0812">Transmembrane</keyword>
<evidence type="ECO:0000313" key="2">
    <source>
        <dbReference type="EMBL" id="KAK3087992.1"/>
    </source>
</evidence>
<keyword evidence="3" id="KW-1185">Reference proteome</keyword>
<protein>
    <submittedName>
        <fullName evidence="2">Uncharacterized protein</fullName>
    </submittedName>
</protein>
<feature type="transmembrane region" description="Helical" evidence="1">
    <location>
        <begin position="101"/>
        <end position="122"/>
    </location>
</feature>
<gene>
    <name evidence="2" type="ORF">FSP39_013171</name>
</gene>
<dbReference type="PANTHER" id="PTHR15333">
    <property type="entry name" value="SNRNA-ACTIVATING PROTEIN COMPLEX SUBUNIT 5"/>
    <property type="match status" value="1"/>
</dbReference>
<reference evidence="2" key="1">
    <citation type="submission" date="2019-08" db="EMBL/GenBank/DDBJ databases">
        <title>The improved chromosome-level genome for the pearl oyster Pinctada fucata martensii using PacBio sequencing and Hi-C.</title>
        <authorList>
            <person name="Zheng Z."/>
        </authorList>
    </citation>
    <scope>NUCLEOTIDE SEQUENCE</scope>
    <source>
        <strain evidence="2">ZZ-2019</strain>
        <tissue evidence="2">Adductor muscle</tissue>
    </source>
</reference>
<dbReference type="InterPro" id="IPR029138">
    <property type="entry name" value="SNAPC5"/>
</dbReference>
<dbReference type="Proteomes" id="UP001186944">
    <property type="component" value="Unassembled WGS sequence"/>
</dbReference>
<dbReference type="GO" id="GO:0006384">
    <property type="term" value="P:transcription initiation at RNA polymerase III promoter"/>
    <property type="evidence" value="ECO:0007669"/>
    <property type="project" value="InterPro"/>
</dbReference>
<dbReference type="GO" id="GO:0006366">
    <property type="term" value="P:transcription by RNA polymerase II"/>
    <property type="evidence" value="ECO:0007669"/>
    <property type="project" value="InterPro"/>
</dbReference>
<dbReference type="Pfam" id="PF15497">
    <property type="entry name" value="SNAPC5"/>
    <property type="match status" value="1"/>
</dbReference>